<protein>
    <submittedName>
        <fullName evidence="1">Uncharacterized protein</fullName>
    </submittedName>
</protein>
<evidence type="ECO:0000313" key="2">
    <source>
        <dbReference type="Proteomes" id="UP000075515"/>
    </source>
</evidence>
<dbReference type="EMBL" id="JEMC01002122">
    <property type="protein sequence ID" value="KYF90509.1"/>
    <property type="molecule type" value="Genomic_DNA"/>
</dbReference>
<gene>
    <name evidence="1" type="ORF">BE18_44635</name>
</gene>
<organism evidence="1 2">
    <name type="scientific">Sorangium cellulosum</name>
    <name type="common">Polyangium cellulosum</name>
    <dbReference type="NCBI Taxonomy" id="56"/>
    <lineage>
        <taxon>Bacteria</taxon>
        <taxon>Pseudomonadati</taxon>
        <taxon>Myxococcota</taxon>
        <taxon>Polyangia</taxon>
        <taxon>Polyangiales</taxon>
        <taxon>Polyangiaceae</taxon>
        <taxon>Sorangium</taxon>
    </lineage>
</organism>
<comment type="caution">
    <text evidence="1">The sequence shown here is derived from an EMBL/GenBank/DDBJ whole genome shotgun (WGS) entry which is preliminary data.</text>
</comment>
<reference evidence="1 2" key="1">
    <citation type="submission" date="2014-02" db="EMBL/GenBank/DDBJ databases">
        <title>The small core and large imbalanced accessory genome model reveals a collaborative survival strategy of Sorangium cellulosum strains in nature.</title>
        <authorList>
            <person name="Han K."/>
            <person name="Peng R."/>
            <person name="Blom J."/>
            <person name="Li Y.-Z."/>
        </authorList>
    </citation>
    <scope>NUCLEOTIDE SEQUENCE [LARGE SCALE GENOMIC DNA]</scope>
    <source>
        <strain evidence="1 2">So0149</strain>
    </source>
</reference>
<accession>A0A150SDM3</accession>
<name>A0A150SDM3_SORCE</name>
<sequence length="210" mass="24203">MPEQQRYEPNEWTARLVRCSRRLLSAVVFREMAQVTLEQTGSLLLPAIGFYYSLFHAGCAMLYVDHQTSLEDLSHKTSRMTHQKLRQLLKGRLVPASVVDKDYVDYLDRLKWLREHVNYAVGGRLNGDDDVAEYDLNSESLYPETGFRMMVALSFVKDVASNVAIDSQTGLDRICTTIGDHFGDDLVQMYVPREHRERVWKFLVEHAVTT</sequence>
<evidence type="ECO:0000313" key="1">
    <source>
        <dbReference type="EMBL" id="KYF90509.1"/>
    </source>
</evidence>
<dbReference type="AlphaFoldDB" id="A0A150SDM3"/>
<dbReference type="Proteomes" id="UP000075515">
    <property type="component" value="Unassembled WGS sequence"/>
</dbReference>
<proteinExistence type="predicted"/>